<evidence type="ECO:0000313" key="3">
    <source>
        <dbReference type="Proteomes" id="UP000059672"/>
    </source>
</evidence>
<evidence type="ECO:0008006" key="4">
    <source>
        <dbReference type="Google" id="ProtNLM"/>
    </source>
</evidence>
<dbReference type="OrthoDB" id="9813172at2"/>
<feature type="transmembrane region" description="Helical" evidence="1">
    <location>
        <begin position="33"/>
        <end position="53"/>
    </location>
</feature>
<dbReference type="Proteomes" id="UP000059672">
    <property type="component" value="Chromosome"/>
</dbReference>
<dbReference type="EMBL" id="CP013355">
    <property type="protein sequence ID" value="AMC12190.1"/>
    <property type="molecule type" value="Genomic_DNA"/>
</dbReference>
<sequence length="237" mass="28087">MFGNQHLVALLFFITFGYVLIKWAKKQPREKQYFVGNIFAFSLSITVVIWIFLKIYVRGFDIKEDLPFHLCNFVALLLPVFTLTKKKIYFDIILFWILAGTSHSIITPDLLNGFPNFIFLKYWYVHAGLIIFVLYAVFVLNLRPNLKSVFYSFLALQLYAGILFIINKNINSNYFYTNFKPYGPTALDYLGEWPYYILTIELLLIPYFLIIYLPFYLTREKTKLGFFSINQINRKCR</sequence>
<feature type="transmembrane region" description="Helical" evidence="1">
    <location>
        <begin position="122"/>
        <end position="142"/>
    </location>
</feature>
<dbReference type="InterPro" id="IPR011737">
    <property type="entry name" value="CHP02206_TP0381"/>
</dbReference>
<evidence type="ECO:0000256" key="1">
    <source>
        <dbReference type="SAM" id="Phobius"/>
    </source>
</evidence>
<keyword evidence="1" id="KW-1133">Transmembrane helix</keyword>
<gene>
    <name evidence="2" type="ORF">Lupro_04150</name>
</gene>
<dbReference type="KEGG" id="lut:Lupro_04150"/>
<keyword evidence="1" id="KW-0812">Transmembrane</keyword>
<evidence type="ECO:0000313" key="2">
    <source>
        <dbReference type="EMBL" id="AMC12190.1"/>
    </source>
</evidence>
<proteinExistence type="predicted"/>
<feature type="transmembrane region" description="Helical" evidence="1">
    <location>
        <begin position="88"/>
        <end position="106"/>
    </location>
</feature>
<dbReference type="STRING" id="1622118.Lupro_04150"/>
<organism evidence="2 3">
    <name type="scientific">Lutibacter profundi</name>
    <dbReference type="NCBI Taxonomy" id="1622118"/>
    <lineage>
        <taxon>Bacteria</taxon>
        <taxon>Pseudomonadati</taxon>
        <taxon>Bacteroidota</taxon>
        <taxon>Flavobacteriia</taxon>
        <taxon>Flavobacteriales</taxon>
        <taxon>Flavobacteriaceae</taxon>
        <taxon>Lutibacter</taxon>
    </lineage>
</organism>
<feature type="transmembrane region" description="Helical" evidence="1">
    <location>
        <begin position="6"/>
        <end position="21"/>
    </location>
</feature>
<reference evidence="3" key="1">
    <citation type="submission" date="2015-12" db="EMBL/GenBank/DDBJ databases">
        <title>Complete genome sequence of Lutibacter profundus strain LP1.</title>
        <authorList>
            <person name="Wissuwa J."/>
            <person name="Le Moine Bauer S."/>
            <person name="Stokke R."/>
            <person name="Dahle H."/>
            <person name="Steen I.H."/>
        </authorList>
    </citation>
    <scope>NUCLEOTIDE SEQUENCE [LARGE SCALE GENOMIC DNA]</scope>
    <source>
        <strain evidence="3">LP1</strain>
    </source>
</reference>
<feature type="transmembrane region" description="Helical" evidence="1">
    <location>
        <begin position="193"/>
        <end position="217"/>
    </location>
</feature>
<dbReference type="AlphaFoldDB" id="A0A109RPE0"/>
<reference evidence="2 3" key="2">
    <citation type="journal article" date="2016" name="Int. J. Syst. Evol. Microbiol.">
        <title>Lutibacter profundi sp. nov., isolated from a deep-sea hydrothermal system on the Arctic Mid-Ocean Ridge and emended description of the genus Lutibacter.</title>
        <authorList>
            <person name="Le Moine Bauer S."/>
            <person name="Roalkvam I."/>
            <person name="Steen I.H."/>
            <person name="Dahle H."/>
        </authorList>
    </citation>
    <scope>NUCLEOTIDE SEQUENCE [LARGE SCALE GENOMIC DNA]</scope>
    <source>
        <strain evidence="2 3">LP1</strain>
    </source>
</reference>
<name>A0A109RPE0_9FLAO</name>
<feature type="transmembrane region" description="Helical" evidence="1">
    <location>
        <begin position="65"/>
        <end position="81"/>
    </location>
</feature>
<feature type="transmembrane region" description="Helical" evidence="1">
    <location>
        <begin position="149"/>
        <end position="166"/>
    </location>
</feature>
<keyword evidence="3" id="KW-1185">Reference proteome</keyword>
<dbReference type="Pfam" id="PF14808">
    <property type="entry name" value="TMEM164"/>
    <property type="match status" value="1"/>
</dbReference>
<protein>
    <recommendedName>
        <fullName evidence="4">TIGR02206 family membrane protein</fullName>
    </recommendedName>
</protein>
<dbReference type="NCBIfam" id="TIGR02206">
    <property type="entry name" value="intg_mem_TP0381"/>
    <property type="match status" value="1"/>
</dbReference>
<keyword evidence="1" id="KW-0472">Membrane</keyword>
<accession>A0A109RPE0</accession>